<feature type="transmembrane region" description="Helical" evidence="6">
    <location>
        <begin position="90"/>
        <end position="107"/>
    </location>
</feature>
<protein>
    <submittedName>
        <fullName evidence="9">ABC transporter permease</fullName>
    </submittedName>
</protein>
<feature type="compositionally biased region" description="Gly residues" evidence="7">
    <location>
        <begin position="235"/>
        <end position="246"/>
    </location>
</feature>
<evidence type="ECO:0000313" key="10">
    <source>
        <dbReference type="Proteomes" id="UP000321234"/>
    </source>
</evidence>
<dbReference type="Pfam" id="PF00528">
    <property type="entry name" value="BPD_transp_1"/>
    <property type="match status" value="1"/>
</dbReference>
<dbReference type="InterPro" id="IPR051204">
    <property type="entry name" value="ABC_transp_perm/SBD"/>
</dbReference>
<feature type="transmembrane region" description="Helical" evidence="6">
    <location>
        <begin position="190"/>
        <end position="214"/>
    </location>
</feature>
<dbReference type="PANTHER" id="PTHR30177">
    <property type="entry name" value="GLYCINE BETAINE/L-PROLINE TRANSPORT SYSTEM PERMEASE PROTEIN PROW"/>
    <property type="match status" value="1"/>
</dbReference>
<feature type="region of interest" description="Disordered" evidence="7">
    <location>
        <begin position="224"/>
        <end position="246"/>
    </location>
</feature>
<evidence type="ECO:0000256" key="6">
    <source>
        <dbReference type="RuleBase" id="RU363032"/>
    </source>
</evidence>
<feature type="domain" description="ABC transmembrane type-1" evidence="8">
    <location>
        <begin position="27"/>
        <end position="210"/>
    </location>
</feature>
<comment type="caution">
    <text evidence="9">The sequence shown here is derived from an EMBL/GenBank/DDBJ whole genome shotgun (WGS) entry which is preliminary data.</text>
</comment>
<dbReference type="RefSeq" id="WP_147928196.1">
    <property type="nucleotide sequence ID" value="NZ_VKAC01000015.1"/>
</dbReference>
<sequence>MDWLTGIPAWFADPANWRGDAGVPTLFVQHLGYSAASLGLACLVALPVGVWLGHTGRGGVLAQQIGNAGRAVPVLALLGILLLVPGFGRTWWTLILCFTLFAVPPVLTNTFTGMREVDRGAVDAATGMGMSASEVLRRVELPLATPMIMNGVRQAAVQVVATTSIAAIFAFGGLGRIITRATGSAGIDLSAALAGTLLIAAFALAVEYGLAWAGRRADPVARARRAARKRSGRVGSSGGAGAVTTS</sequence>
<evidence type="ECO:0000313" key="9">
    <source>
        <dbReference type="EMBL" id="TXR52359.1"/>
    </source>
</evidence>
<comment type="similarity">
    <text evidence="6">Belongs to the binding-protein-dependent transport system permease family.</text>
</comment>
<evidence type="ECO:0000256" key="5">
    <source>
        <dbReference type="ARBA" id="ARBA00023136"/>
    </source>
</evidence>
<comment type="subcellular location">
    <subcellularLocation>
        <location evidence="6">Cell membrane</location>
        <topology evidence="6">Multi-pass membrane protein</topology>
    </subcellularLocation>
    <subcellularLocation>
        <location evidence="1">Membrane</location>
        <topology evidence="1">Multi-pass membrane protein</topology>
    </subcellularLocation>
</comment>
<dbReference type="GO" id="GO:0005886">
    <property type="term" value="C:plasma membrane"/>
    <property type="evidence" value="ECO:0007669"/>
    <property type="project" value="UniProtKB-SubCell"/>
</dbReference>
<evidence type="ECO:0000259" key="8">
    <source>
        <dbReference type="PROSITE" id="PS50928"/>
    </source>
</evidence>
<gene>
    <name evidence="9" type="ORF">FMM08_20480</name>
</gene>
<evidence type="ECO:0000256" key="4">
    <source>
        <dbReference type="ARBA" id="ARBA00022989"/>
    </source>
</evidence>
<dbReference type="GO" id="GO:0055085">
    <property type="term" value="P:transmembrane transport"/>
    <property type="evidence" value="ECO:0007669"/>
    <property type="project" value="InterPro"/>
</dbReference>
<evidence type="ECO:0000256" key="7">
    <source>
        <dbReference type="SAM" id="MobiDB-lite"/>
    </source>
</evidence>
<reference evidence="9 10" key="1">
    <citation type="submission" date="2019-07" db="EMBL/GenBank/DDBJ databases">
        <title>Quadrisphaera sp. strain DD2A genome sequencing and assembly.</title>
        <authorList>
            <person name="Kim I."/>
        </authorList>
    </citation>
    <scope>NUCLEOTIDE SEQUENCE [LARGE SCALE GENOMIC DNA]</scope>
    <source>
        <strain evidence="9 10">DD2A</strain>
    </source>
</reference>
<dbReference type="InterPro" id="IPR000515">
    <property type="entry name" value="MetI-like"/>
</dbReference>
<keyword evidence="10" id="KW-1185">Reference proteome</keyword>
<keyword evidence="5 6" id="KW-0472">Membrane</keyword>
<dbReference type="Gene3D" id="1.10.3720.10">
    <property type="entry name" value="MetI-like"/>
    <property type="match status" value="1"/>
</dbReference>
<dbReference type="EMBL" id="VKAC01000015">
    <property type="protein sequence ID" value="TXR52359.1"/>
    <property type="molecule type" value="Genomic_DNA"/>
</dbReference>
<evidence type="ECO:0000256" key="3">
    <source>
        <dbReference type="ARBA" id="ARBA00022692"/>
    </source>
</evidence>
<feature type="transmembrane region" description="Helical" evidence="6">
    <location>
        <begin position="65"/>
        <end position="84"/>
    </location>
</feature>
<proteinExistence type="inferred from homology"/>
<dbReference type="Proteomes" id="UP000321234">
    <property type="component" value="Unassembled WGS sequence"/>
</dbReference>
<dbReference type="GO" id="GO:0031460">
    <property type="term" value="P:glycine betaine transport"/>
    <property type="evidence" value="ECO:0007669"/>
    <property type="project" value="TreeGrafter"/>
</dbReference>
<dbReference type="OrthoDB" id="5244012at2"/>
<keyword evidence="3 6" id="KW-0812">Transmembrane</keyword>
<dbReference type="PANTHER" id="PTHR30177:SF33">
    <property type="entry name" value="POSSIBLE OSMOPROTECTANT (GLYCINE BETAINE_CARNITINE_CHOLINE_L-PROLINE) TRANSPORT INTEGRAL MEMBRANE PROTEIN ABC TRANSPORTER PROZ"/>
    <property type="match status" value="1"/>
</dbReference>
<dbReference type="InterPro" id="IPR035906">
    <property type="entry name" value="MetI-like_sf"/>
</dbReference>
<name>A0A5C8Z503_9ACTN</name>
<keyword evidence="2 6" id="KW-0813">Transport</keyword>
<dbReference type="AlphaFoldDB" id="A0A5C8Z503"/>
<dbReference type="SUPFAM" id="SSF161098">
    <property type="entry name" value="MetI-like"/>
    <property type="match status" value="1"/>
</dbReference>
<evidence type="ECO:0000256" key="1">
    <source>
        <dbReference type="ARBA" id="ARBA00004141"/>
    </source>
</evidence>
<keyword evidence="4 6" id="KW-1133">Transmembrane helix</keyword>
<evidence type="ECO:0000256" key="2">
    <source>
        <dbReference type="ARBA" id="ARBA00022448"/>
    </source>
</evidence>
<feature type="transmembrane region" description="Helical" evidence="6">
    <location>
        <begin position="31"/>
        <end position="53"/>
    </location>
</feature>
<feature type="transmembrane region" description="Helical" evidence="6">
    <location>
        <begin position="155"/>
        <end position="178"/>
    </location>
</feature>
<accession>A0A5C8Z503</accession>
<dbReference type="CDD" id="cd06261">
    <property type="entry name" value="TM_PBP2"/>
    <property type="match status" value="1"/>
</dbReference>
<dbReference type="PROSITE" id="PS50928">
    <property type="entry name" value="ABC_TM1"/>
    <property type="match status" value="1"/>
</dbReference>
<organism evidence="9 10">
    <name type="scientific">Quadrisphaera setariae</name>
    <dbReference type="NCBI Taxonomy" id="2593304"/>
    <lineage>
        <taxon>Bacteria</taxon>
        <taxon>Bacillati</taxon>
        <taxon>Actinomycetota</taxon>
        <taxon>Actinomycetes</taxon>
        <taxon>Kineosporiales</taxon>
        <taxon>Kineosporiaceae</taxon>
        <taxon>Quadrisphaera</taxon>
    </lineage>
</organism>